<keyword evidence="6" id="KW-1185">Reference proteome</keyword>
<evidence type="ECO:0000313" key="5">
    <source>
        <dbReference type="EMBL" id="QKE92366.1"/>
    </source>
</evidence>
<evidence type="ECO:0000256" key="2">
    <source>
        <dbReference type="ARBA" id="ARBA00023125"/>
    </source>
</evidence>
<evidence type="ECO:0000259" key="4">
    <source>
        <dbReference type="PROSITE" id="PS50987"/>
    </source>
</evidence>
<dbReference type="SMART" id="SM00418">
    <property type="entry name" value="HTH_ARSR"/>
    <property type="match status" value="1"/>
</dbReference>
<dbReference type="AlphaFoldDB" id="A0A6M8HVV0"/>
<dbReference type="CDD" id="cd00090">
    <property type="entry name" value="HTH_ARSR"/>
    <property type="match status" value="1"/>
</dbReference>
<accession>A0A6M8HVV0</accession>
<protein>
    <submittedName>
        <fullName evidence="5">Helix-turn-helix transcriptional regulator</fullName>
    </submittedName>
</protein>
<dbReference type="RefSeq" id="WP_171836134.1">
    <property type="nucleotide sequence ID" value="NZ_CP053708.1"/>
</dbReference>
<dbReference type="NCBIfam" id="NF033788">
    <property type="entry name" value="HTH_metalloreg"/>
    <property type="match status" value="1"/>
</dbReference>
<keyword evidence="3" id="KW-0804">Transcription</keyword>
<dbReference type="Gene3D" id="1.10.10.10">
    <property type="entry name" value="Winged helix-like DNA-binding domain superfamily/Winged helix DNA-binding domain"/>
    <property type="match status" value="1"/>
</dbReference>
<dbReference type="InterPro" id="IPR001845">
    <property type="entry name" value="HTH_ArsR_DNA-bd_dom"/>
</dbReference>
<dbReference type="InterPro" id="IPR011991">
    <property type="entry name" value="ArsR-like_HTH"/>
</dbReference>
<reference evidence="5 6" key="1">
    <citation type="journal article" date="2014" name="World J. Microbiol. Biotechnol.">
        <title>Biodiversity and physiological characteristics of Antarctic and Arctic lichens-associated bacteria.</title>
        <authorList>
            <person name="Lee Y.M."/>
            <person name="Kim E.H."/>
            <person name="Lee H.K."/>
            <person name="Hong S.G."/>
        </authorList>
    </citation>
    <scope>NUCLEOTIDE SEQUENCE [LARGE SCALE GENOMIC DNA]</scope>
    <source>
        <strain evidence="5 6">PAMC 26569</strain>
    </source>
</reference>
<evidence type="ECO:0000313" key="6">
    <source>
        <dbReference type="Proteomes" id="UP000500767"/>
    </source>
</evidence>
<dbReference type="PANTHER" id="PTHR43132:SF2">
    <property type="entry name" value="ARSENICAL RESISTANCE OPERON REPRESSOR ARSR-RELATED"/>
    <property type="match status" value="1"/>
</dbReference>
<organism evidence="5 6">
    <name type="scientific">Lichenicola cladoniae</name>
    <dbReference type="NCBI Taxonomy" id="1484109"/>
    <lineage>
        <taxon>Bacteria</taxon>
        <taxon>Pseudomonadati</taxon>
        <taxon>Pseudomonadota</taxon>
        <taxon>Alphaproteobacteria</taxon>
        <taxon>Acetobacterales</taxon>
        <taxon>Acetobacteraceae</taxon>
        <taxon>Lichenicola</taxon>
    </lineage>
</organism>
<dbReference type="InterPro" id="IPR036388">
    <property type="entry name" value="WH-like_DNA-bd_sf"/>
</dbReference>
<dbReference type="EMBL" id="CP053708">
    <property type="protein sequence ID" value="QKE92366.1"/>
    <property type="molecule type" value="Genomic_DNA"/>
</dbReference>
<dbReference type="InterPro" id="IPR051011">
    <property type="entry name" value="Metal_resp_trans_reg"/>
</dbReference>
<dbReference type="GO" id="GO:0003677">
    <property type="term" value="F:DNA binding"/>
    <property type="evidence" value="ECO:0007669"/>
    <property type="project" value="UniProtKB-KW"/>
</dbReference>
<keyword evidence="2" id="KW-0238">DNA-binding</keyword>
<dbReference type="InterPro" id="IPR036390">
    <property type="entry name" value="WH_DNA-bd_sf"/>
</dbReference>
<name>A0A6M8HVV0_9PROT</name>
<dbReference type="GO" id="GO:0003700">
    <property type="term" value="F:DNA-binding transcription factor activity"/>
    <property type="evidence" value="ECO:0007669"/>
    <property type="project" value="InterPro"/>
</dbReference>
<dbReference type="PRINTS" id="PR00778">
    <property type="entry name" value="HTHARSR"/>
</dbReference>
<dbReference type="SUPFAM" id="SSF46785">
    <property type="entry name" value="Winged helix' DNA-binding domain"/>
    <property type="match status" value="1"/>
</dbReference>
<gene>
    <name evidence="5" type="ORF">HN018_01715</name>
</gene>
<dbReference type="PANTHER" id="PTHR43132">
    <property type="entry name" value="ARSENICAL RESISTANCE OPERON REPRESSOR ARSR-RELATED"/>
    <property type="match status" value="1"/>
</dbReference>
<dbReference type="Pfam" id="PF12840">
    <property type="entry name" value="HTH_20"/>
    <property type="match status" value="1"/>
</dbReference>
<sequence length="117" mass="12787">MDSSLAILALGALAQTTRLETFRLLVRNEPVGLAAGEIARRLDIPQNTMSAHLATLARAGLLRSERQSRTIIYRAEMQGLREMMLFLAEDCCGSRPEMCAPLVAELIPCCSGEKTLP</sequence>
<evidence type="ECO:0000256" key="1">
    <source>
        <dbReference type="ARBA" id="ARBA00023015"/>
    </source>
</evidence>
<dbReference type="PROSITE" id="PS50987">
    <property type="entry name" value="HTH_ARSR_2"/>
    <property type="match status" value="1"/>
</dbReference>
<keyword evidence="1" id="KW-0805">Transcription regulation</keyword>
<dbReference type="Proteomes" id="UP000500767">
    <property type="component" value="Chromosome"/>
</dbReference>
<evidence type="ECO:0000256" key="3">
    <source>
        <dbReference type="ARBA" id="ARBA00023163"/>
    </source>
</evidence>
<dbReference type="KEGG" id="lck:HN018_01715"/>
<feature type="domain" description="HTH arsR-type" evidence="4">
    <location>
        <begin position="1"/>
        <end position="95"/>
    </location>
</feature>
<proteinExistence type="predicted"/>